<feature type="compositionally biased region" description="Basic residues" evidence="1">
    <location>
        <begin position="67"/>
        <end position="84"/>
    </location>
</feature>
<comment type="caution">
    <text evidence="2">The sequence shown here is derived from an EMBL/GenBank/DDBJ whole genome shotgun (WGS) entry which is preliminary data.</text>
</comment>
<accession>X6MSY9</accession>
<organism evidence="2 3">
    <name type="scientific">Reticulomyxa filosa</name>
    <dbReference type="NCBI Taxonomy" id="46433"/>
    <lineage>
        <taxon>Eukaryota</taxon>
        <taxon>Sar</taxon>
        <taxon>Rhizaria</taxon>
        <taxon>Retaria</taxon>
        <taxon>Foraminifera</taxon>
        <taxon>Monothalamids</taxon>
        <taxon>Reticulomyxidae</taxon>
        <taxon>Reticulomyxa</taxon>
    </lineage>
</organism>
<sequence length="145" mass="17492">MYQLKTERENTNTQSKKQVKKKRRRKYTQHFETSKRNQKQPKHLIHLSIQSTEKKKEKQRSINNKQTIKKKKKKKSEKMKKKNRNSRRFFGHLFFGFFLQLSNKPSFFQITSNDNVLNVPHNIIDLLCVSCTRDVCVNPFIFHPI</sequence>
<dbReference type="Proteomes" id="UP000023152">
    <property type="component" value="Unassembled WGS sequence"/>
</dbReference>
<feature type="compositionally biased region" description="Basic residues" evidence="1">
    <location>
        <begin position="17"/>
        <end position="28"/>
    </location>
</feature>
<dbReference type="EMBL" id="ASPP01018463">
    <property type="protein sequence ID" value="ETO16225.1"/>
    <property type="molecule type" value="Genomic_DNA"/>
</dbReference>
<keyword evidence="3" id="KW-1185">Reference proteome</keyword>
<evidence type="ECO:0000256" key="1">
    <source>
        <dbReference type="SAM" id="MobiDB-lite"/>
    </source>
</evidence>
<evidence type="ECO:0000313" key="3">
    <source>
        <dbReference type="Proteomes" id="UP000023152"/>
    </source>
</evidence>
<evidence type="ECO:0000313" key="2">
    <source>
        <dbReference type="EMBL" id="ETO16225.1"/>
    </source>
</evidence>
<reference evidence="2 3" key="1">
    <citation type="journal article" date="2013" name="Curr. Biol.">
        <title>The Genome of the Foraminiferan Reticulomyxa filosa.</title>
        <authorList>
            <person name="Glockner G."/>
            <person name="Hulsmann N."/>
            <person name="Schleicher M."/>
            <person name="Noegel A.A."/>
            <person name="Eichinger L."/>
            <person name="Gallinger C."/>
            <person name="Pawlowski J."/>
            <person name="Sierra R."/>
            <person name="Euteneuer U."/>
            <person name="Pillet L."/>
            <person name="Moustafa A."/>
            <person name="Platzer M."/>
            <person name="Groth M."/>
            <person name="Szafranski K."/>
            <person name="Schliwa M."/>
        </authorList>
    </citation>
    <scope>NUCLEOTIDE SEQUENCE [LARGE SCALE GENOMIC DNA]</scope>
</reference>
<feature type="compositionally biased region" description="Basic and acidic residues" evidence="1">
    <location>
        <begin position="1"/>
        <end position="10"/>
    </location>
</feature>
<proteinExistence type="predicted"/>
<protein>
    <submittedName>
        <fullName evidence="2">Uncharacterized protein</fullName>
    </submittedName>
</protein>
<gene>
    <name evidence="2" type="ORF">RFI_21132</name>
</gene>
<feature type="compositionally biased region" description="Basic residues" evidence="1">
    <location>
        <begin position="36"/>
        <end position="45"/>
    </location>
</feature>
<dbReference type="AlphaFoldDB" id="X6MSY9"/>
<feature type="region of interest" description="Disordered" evidence="1">
    <location>
        <begin position="1"/>
        <end position="84"/>
    </location>
</feature>
<name>X6MSY9_RETFI</name>